<dbReference type="InterPro" id="IPR010767">
    <property type="entry name" value="Phage_CGC-2007_Cje0229"/>
</dbReference>
<organism evidence="2 3">
    <name type="scientific">Nocardia wallacei</name>
    <dbReference type="NCBI Taxonomy" id="480035"/>
    <lineage>
        <taxon>Bacteria</taxon>
        <taxon>Bacillati</taxon>
        <taxon>Actinomycetota</taxon>
        <taxon>Actinomycetes</taxon>
        <taxon>Mycobacteriales</taxon>
        <taxon>Nocardiaceae</taxon>
        <taxon>Nocardia</taxon>
    </lineage>
</organism>
<dbReference type="AlphaFoldDB" id="A0A7G1KNY6"/>
<protein>
    <recommendedName>
        <fullName evidence="4">DUF1353 domain-containing protein</fullName>
    </recommendedName>
</protein>
<dbReference type="GeneID" id="80349189"/>
<feature type="transmembrane region" description="Helical" evidence="1">
    <location>
        <begin position="123"/>
        <end position="151"/>
    </location>
</feature>
<keyword evidence="1" id="KW-1133">Transmembrane helix</keyword>
<keyword evidence="1" id="KW-0472">Membrane</keyword>
<proteinExistence type="predicted"/>
<dbReference type="Proteomes" id="UP000516173">
    <property type="component" value="Chromosome"/>
</dbReference>
<evidence type="ECO:0000313" key="3">
    <source>
        <dbReference type="Proteomes" id="UP000516173"/>
    </source>
</evidence>
<dbReference type="EMBL" id="AP023396">
    <property type="protein sequence ID" value="BCK56962.1"/>
    <property type="molecule type" value="Genomic_DNA"/>
</dbReference>
<name>A0A7G1KNY6_9NOCA</name>
<evidence type="ECO:0008006" key="4">
    <source>
        <dbReference type="Google" id="ProtNLM"/>
    </source>
</evidence>
<dbReference type="Pfam" id="PF07087">
    <property type="entry name" value="DUF1353"/>
    <property type="match status" value="1"/>
</dbReference>
<evidence type="ECO:0000256" key="1">
    <source>
        <dbReference type="SAM" id="Phobius"/>
    </source>
</evidence>
<keyword evidence="1" id="KW-0812">Transmembrane</keyword>
<keyword evidence="3" id="KW-1185">Reference proteome</keyword>
<dbReference type="RefSeq" id="WP_187683935.1">
    <property type="nucleotide sequence ID" value="NZ_AP023396.1"/>
</dbReference>
<reference evidence="2 3" key="1">
    <citation type="submission" date="2020-08" db="EMBL/GenBank/DDBJ databases">
        <title>Genome Sequencing of Nocardia wallacei strain FMUON74 and assembly.</title>
        <authorList>
            <person name="Toyokawa M."/>
            <person name="Uesaka K."/>
        </authorList>
    </citation>
    <scope>NUCLEOTIDE SEQUENCE [LARGE SCALE GENOMIC DNA]</scope>
    <source>
        <strain evidence="2 3">FMUON74</strain>
    </source>
</reference>
<accession>A0A7G1KNY6</accession>
<dbReference type="KEGG" id="nwl:NWFMUON74_47340"/>
<evidence type="ECO:0000313" key="2">
    <source>
        <dbReference type="EMBL" id="BCK56962.1"/>
    </source>
</evidence>
<sequence length="178" mass="19729">MGFTGGALVVEELDAESWCVREPIEYRGDRETFVVPAGFRTDFASVPRALVWLIPRYGAFTKAAILHDYLSRAAEVSRADADGLFRRALHEQGVSVPQRWMMWAAVRLGSGLRGATVGDIAKFLLVAIPSVIFLVVPVVIVQLWLLLFWVVEAVFWTSSRVTGRVTGPAPKPRVKMTT</sequence>
<gene>
    <name evidence="2" type="ORF">NWFMUON74_47340</name>
</gene>